<name>A0AA38FUU0_TAXCH</name>
<reference evidence="1 2" key="1">
    <citation type="journal article" date="2021" name="Nat. Plants">
        <title>The Taxus genome provides insights into paclitaxel biosynthesis.</title>
        <authorList>
            <person name="Xiong X."/>
            <person name="Gou J."/>
            <person name="Liao Q."/>
            <person name="Li Y."/>
            <person name="Zhou Q."/>
            <person name="Bi G."/>
            <person name="Li C."/>
            <person name="Du R."/>
            <person name="Wang X."/>
            <person name="Sun T."/>
            <person name="Guo L."/>
            <person name="Liang H."/>
            <person name="Lu P."/>
            <person name="Wu Y."/>
            <person name="Zhang Z."/>
            <person name="Ro D.K."/>
            <person name="Shang Y."/>
            <person name="Huang S."/>
            <person name="Yan J."/>
        </authorList>
    </citation>
    <scope>NUCLEOTIDE SEQUENCE [LARGE SCALE GENOMIC DNA]</scope>
    <source>
        <strain evidence="1">Ta-2019</strain>
    </source>
</reference>
<protein>
    <submittedName>
        <fullName evidence="1">Uncharacterized protein</fullName>
    </submittedName>
</protein>
<dbReference type="EMBL" id="JAHRHJ020000006">
    <property type="protein sequence ID" value="KAH9310450.1"/>
    <property type="molecule type" value="Genomic_DNA"/>
</dbReference>
<proteinExistence type="predicted"/>
<organism evidence="1 2">
    <name type="scientific">Taxus chinensis</name>
    <name type="common">Chinese yew</name>
    <name type="synonym">Taxus wallichiana var. chinensis</name>
    <dbReference type="NCBI Taxonomy" id="29808"/>
    <lineage>
        <taxon>Eukaryota</taxon>
        <taxon>Viridiplantae</taxon>
        <taxon>Streptophyta</taxon>
        <taxon>Embryophyta</taxon>
        <taxon>Tracheophyta</taxon>
        <taxon>Spermatophyta</taxon>
        <taxon>Pinopsida</taxon>
        <taxon>Pinidae</taxon>
        <taxon>Conifers II</taxon>
        <taxon>Cupressales</taxon>
        <taxon>Taxaceae</taxon>
        <taxon>Taxus</taxon>
    </lineage>
</organism>
<feature type="non-terminal residue" evidence="1">
    <location>
        <position position="1"/>
    </location>
</feature>
<accession>A0AA38FUU0</accession>
<evidence type="ECO:0000313" key="2">
    <source>
        <dbReference type="Proteomes" id="UP000824469"/>
    </source>
</evidence>
<sequence>IQKSEEHWKLEVTGFSQHSDLNTKCRESPKFRHQKWVSGFLLFPPLKASVGFRQDSDISDLSGSQSFRISSSACRVLLFF</sequence>
<comment type="caution">
    <text evidence="1">The sequence shown here is derived from an EMBL/GenBank/DDBJ whole genome shotgun (WGS) entry which is preliminary data.</text>
</comment>
<dbReference type="Proteomes" id="UP000824469">
    <property type="component" value="Unassembled WGS sequence"/>
</dbReference>
<dbReference type="AlphaFoldDB" id="A0AA38FUU0"/>
<gene>
    <name evidence="1" type="ORF">KI387_025485</name>
</gene>
<keyword evidence="2" id="KW-1185">Reference proteome</keyword>
<evidence type="ECO:0000313" key="1">
    <source>
        <dbReference type="EMBL" id="KAH9310450.1"/>
    </source>
</evidence>